<dbReference type="CDD" id="cd19074">
    <property type="entry name" value="Aldo_ket_red_shaker-like"/>
    <property type="match status" value="1"/>
</dbReference>
<evidence type="ECO:0000256" key="3">
    <source>
        <dbReference type="ARBA" id="ARBA00023002"/>
    </source>
</evidence>
<keyword evidence="2" id="KW-0521">NADP</keyword>
<dbReference type="Pfam" id="PF00248">
    <property type="entry name" value="Aldo_ket_red"/>
    <property type="match status" value="1"/>
</dbReference>
<dbReference type="InterPro" id="IPR023210">
    <property type="entry name" value="NADP_OxRdtase_dom"/>
</dbReference>
<evidence type="ECO:0000313" key="6">
    <source>
        <dbReference type="Proteomes" id="UP000248326"/>
    </source>
</evidence>
<dbReference type="OrthoDB" id="9773828at2"/>
<dbReference type="PRINTS" id="PR01577">
    <property type="entry name" value="KCNABCHANNEL"/>
</dbReference>
<name>A0A318S9I9_9DEIO</name>
<organism evidence="5 6">
    <name type="scientific">Deinococcus yavapaiensis KR-236</name>
    <dbReference type="NCBI Taxonomy" id="694435"/>
    <lineage>
        <taxon>Bacteria</taxon>
        <taxon>Thermotogati</taxon>
        <taxon>Deinococcota</taxon>
        <taxon>Deinococci</taxon>
        <taxon>Deinococcales</taxon>
        <taxon>Deinococcaceae</taxon>
        <taxon>Deinococcus</taxon>
    </lineage>
</organism>
<evidence type="ECO:0000259" key="4">
    <source>
        <dbReference type="Pfam" id="PF00248"/>
    </source>
</evidence>
<gene>
    <name evidence="5" type="ORF">DES52_11149</name>
</gene>
<keyword evidence="5" id="KW-0407">Ion channel</keyword>
<comment type="similarity">
    <text evidence="1">Belongs to the shaker potassium channel beta subunit family.</text>
</comment>
<dbReference type="Proteomes" id="UP000248326">
    <property type="component" value="Unassembled WGS sequence"/>
</dbReference>
<dbReference type="Gene3D" id="3.20.20.100">
    <property type="entry name" value="NADP-dependent oxidoreductase domain"/>
    <property type="match status" value="1"/>
</dbReference>
<feature type="domain" description="NADP-dependent oxidoreductase" evidence="4">
    <location>
        <begin position="15"/>
        <end position="312"/>
    </location>
</feature>
<proteinExistence type="inferred from homology"/>
<dbReference type="GO" id="GO:0005829">
    <property type="term" value="C:cytosol"/>
    <property type="evidence" value="ECO:0007669"/>
    <property type="project" value="UniProtKB-ARBA"/>
</dbReference>
<keyword evidence="5" id="KW-0813">Transport</keyword>
<dbReference type="GO" id="GO:0016491">
    <property type="term" value="F:oxidoreductase activity"/>
    <property type="evidence" value="ECO:0007669"/>
    <property type="project" value="UniProtKB-KW"/>
</dbReference>
<dbReference type="PANTHER" id="PTHR43150">
    <property type="entry name" value="HYPERKINETIC, ISOFORM M"/>
    <property type="match status" value="1"/>
</dbReference>
<reference evidence="5 6" key="1">
    <citation type="submission" date="2018-06" db="EMBL/GenBank/DDBJ databases">
        <title>Genomic Encyclopedia of Type Strains, Phase IV (KMG-IV): sequencing the most valuable type-strain genomes for metagenomic binning, comparative biology and taxonomic classification.</title>
        <authorList>
            <person name="Goeker M."/>
        </authorList>
    </citation>
    <scope>NUCLEOTIDE SEQUENCE [LARGE SCALE GENOMIC DNA]</scope>
    <source>
        <strain evidence="5 6">DSM 18048</strain>
    </source>
</reference>
<sequence>MEYRNLGKSGLKVSEISLGGWVTFGHNVNDESMVRDIVLKAYESGVNFFDQADVYARGRSEELMGAVLRELPRHTLVISSKVFWPMSDDVNDRGLSRKHVLESIDKSLKRLGTDYLDIYFAHRYDENVPMEEIVMAFDHVVRSGRAMYWGTSMWPAARIAEAVEFAKAHGLYAPVTEQPEYSMLRRERVEKEILTYTHRAGVGLVVWSPLAMGMLTGKYDEGMPEGSRLTDNENWGKNFVTEENRQRVKTLKTIADELGITRAQLALAWVLRQPGVSSAITGATKVQQIEETVGASGVKLTDDVAARIDEILAS</sequence>
<evidence type="ECO:0000256" key="2">
    <source>
        <dbReference type="ARBA" id="ARBA00022857"/>
    </source>
</evidence>
<dbReference type="AlphaFoldDB" id="A0A318S9I9"/>
<accession>A0A318S9I9</accession>
<dbReference type="EMBL" id="QJSX01000011">
    <property type="protein sequence ID" value="PYE52877.1"/>
    <property type="molecule type" value="Genomic_DNA"/>
</dbReference>
<dbReference type="InterPro" id="IPR005399">
    <property type="entry name" value="K_chnl_volt-dep_bsu_KCNAB-rel"/>
</dbReference>
<evidence type="ECO:0000256" key="1">
    <source>
        <dbReference type="ARBA" id="ARBA00006515"/>
    </source>
</evidence>
<protein>
    <submittedName>
        <fullName evidence="5">Voltage-dependent potassium channel beta subunit</fullName>
    </submittedName>
</protein>
<dbReference type="InterPro" id="IPR036812">
    <property type="entry name" value="NAD(P)_OxRdtase_dom_sf"/>
</dbReference>
<keyword evidence="3" id="KW-0560">Oxidoreductase</keyword>
<keyword evidence="5" id="KW-0406">Ion transport</keyword>
<dbReference type="SUPFAM" id="SSF51430">
    <property type="entry name" value="NAD(P)-linked oxidoreductase"/>
    <property type="match status" value="1"/>
</dbReference>
<dbReference type="FunFam" id="3.20.20.100:FF:000004">
    <property type="entry name" value="Oxidoreductase, aldo/keto reductase"/>
    <property type="match status" value="1"/>
</dbReference>
<dbReference type="GO" id="GO:0034220">
    <property type="term" value="P:monoatomic ion transmembrane transport"/>
    <property type="evidence" value="ECO:0007669"/>
    <property type="project" value="UniProtKB-KW"/>
</dbReference>
<evidence type="ECO:0000313" key="5">
    <source>
        <dbReference type="EMBL" id="PYE52877.1"/>
    </source>
</evidence>
<dbReference type="RefSeq" id="WP_110887458.1">
    <property type="nucleotide sequence ID" value="NZ_QJSX01000011.1"/>
</dbReference>
<comment type="caution">
    <text evidence="5">The sequence shown here is derived from an EMBL/GenBank/DDBJ whole genome shotgun (WGS) entry which is preliminary data.</text>
</comment>
<dbReference type="PANTHER" id="PTHR43150:SF2">
    <property type="entry name" value="HYPERKINETIC, ISOFORM M"/>
    <property type="match status" value="1"/>
</dbReference>
<keyword evidence="6" id="KW-1185">Reference proteome</keyword>